<dbReference type="RefSeq" id="XP_060340897.1">
    <property type="nucleotide sequence ID" value="XM_060500416.1"/>
</dbReference>
<dbReference type="GeneID" id="85384315"/>
<comment type="caution">
    <text evidence="2">The sequence shown here is derived from an EMBL/GenBank/DDBJ whole genome shotgun (WGS) entry which is preliminary data.</text>
</comment>
<dbReference type="EMBL" id="MOPA01000023">
    <property type="protein sequence ID" value="KAK1517307.1"/>
    <property type="molecule type" value="Genomic_DNA"/>
</dbReference>
<organism evidence="2 3">
    <name type="scientific">Colletotrichum paranaense</name>
    <dbReference type="NCBI Taxonomy" id="1914294"/>
    <lineage>
        <taxon>Eukaryota</taxon>
        <taxon>Fungi</taxon>
        <taxon>Dikarya</taxon>
        <taxon>Ascomycota</taxon>
        <taxon>Pezizomycotina</taxon>
        <taxon>Sordariomycetes</taxon>
        <taxon>Hypocreomycetidae</taxon>
        <taxon>Glomerellales</taxon>
        <taxon>Glomerellaceae</taxon>
        <taxon>Colletotrichum</taxon>
        <taxon>Colletotrichum acutatum species complex</taxon>
    </lineage>
</organism>
<evidence type="ECO:0000313" key="3">
    <source>
        <dbReference type="Proteomes" id="UP001241169"/>
    </source>
</evidence>
<sequence length="182" mass="20377">VPQPSKAPKRRIAASTVHIGTLTQDAPLAHKRNRKRPTAVPKQRRAGQPIRLPDRNLVHAKQEVTSQWDIAELRRVERANVDLVVYWTRQELLSSLAPEAADAPRLADQLGNKMDRESADNSSLTHIWLCIDGWKGIQMAYLAYQQQGPVVGGIHVFSRFNFTAAAYLADSFCDDTSGPQRE</sequence>
<protein>
    <submittedName>
        <fullName evidence="2">Uncharacterized protein</fullName>
    </submittedName>
</protein>
<reference evidence="2 3" key="1">
    <citation type="submission" date="2016-10" db="EMBL/GenBank/DDBJ databases">
        <title>The genome sequence of Colletotrichum fioriniae PJ7.</title>
        <authorList>
            <person name="Baroncelli R."/>
        </authorList>
    </citation>
    <scope>NUCLEOTIDE SEQUENCE [LARGE SCALE GENOMIC DNA]</scope>
    <source>
        <strain evidence="2 3">IMI 384185</strain>
    </source>
</reference>
<keyword evidence="3" id="KW-1185">Reference proteome</keyword>
<name>A0ABQ9RWV7_9PEZI</name>
<evidence type="ECO:0000313" key="2">
    <source>
        <dbReference type="EMBL" id="KAK1517307.1"/>
    </source>
</evidence>
<feature type="region of interest" description="Disordered" evidence="1">
    <location>
        <begin position="29"/>
        <end position="52"/>
    </location>
</feature>
<feature type="non-terminal residue" evidence="2">
    <location>
        <position position="1"/>
    </location>
</feature>
<proteinExistence type="predicted"/>
<dbReference type="Proteomes" id="UP001241169">
    <property type="component" value="Unassembled WGS sequence"/>
</dbReference>
<accession>A0ABQ9RWV7</accession>
<feature type="compositionally biased region" description="Basic residues" evidence="1">
    <location>
        <begin position="29"/>
        <end position="45"/>
    </location>
</feature>
<gene>
    <name evidence="2" type="ORF">CPAR01_16171</name>
</gene>
<evidence type="ECO:0000256" key="1">
    <source>
        <dbReference type="SAM" id="MobiDB-lite"/>
    </source>
</evidence>